<dbReference type="PROSITE" id="PS50865">
    <property type="entry name" value="ZF_MYND_2"/>
    <property type="match status" value="1"/>
</dbReference>
<proteinExistence type="predicted"/>
<keyword evidence="7" id="KW-1185">Reference proteome</keyword>
<dbReference type="InterPro" id="IPR002893">
    <property type="entry name" value="Znf_MYND"/>
</dbReference>
<keyword evidence="3" id="KW-0862">Zinc</keyword>
<dbReference type="EMBL" id="KN840596">
    <property type="protein sequence ID" value="KIP03878.1"/>
    <property type="molecule type" value="Genomic_DNA"/>
</dbReference>
<name>A0A0C3PEK9_PHLG1</name>
<feature type="domain" description="MYND-type" evidence="5">
    <location>
        <begin position="297"/>
        <end position="343"/>
    </location>
</feature>
<sequence>MDAFLLMEPLDLARWRAEALARGRVVAADLESTDEDRMAAGALEDRAQADLAAYQMSFFVTDVLVAWLLVSPLDSAEQDRATKAMGRLVEYASSPRYRDVQALGDALTDALRPVYESPDILVRFSHAGGLPALFNDWATSVAKDGYCKSAVRSLPVNAWEHQTPESLLGVMKGLVDKISDAGEEVVATKLFTGVIYRIYSRYGLEPFERASTISDSCILFYFLHRRISRKPAAYRSHDAIRVLLKKYTNIPEAIRRRHGWGILTVSGRWDCLEYYGCVFANCPERTELLELKVRRQRGVCNPDAEARLYRWGDETRMCSTCKTVSYCSAACQKADRIFHKSQCKAKDDMETDV</sequence>
<accession>A0A0C3PEK9</accession>
<dbReference type="HOGENOM" id="CLU_973298_0_0_1"/>
<dbReference type="GO" id="GO:0008270">
    <property type="term" value="F:zinc ion binding"/>
    <property type="evidence" value="ECO:0007669"/>
    <property type="project" value="UniProtKB-KW"/>
</dbReference>
<evidence type="ECO:0000256" key="4">
    <source>
        <dbReference type="PROSITE-ProRule" id="PRU00134"/>
    </source>
</evidence>
<dbReference type="Pfam" id="PF01753">
    <property type="entry name" value="zf-MYND"/>
    <property type="match status" value="1"/>
</dbReference>
<evidence type="ECO:0000313" key="7">
    <source>
        <dbReference type="Proteomes" id="UP000053257"/>
    </source>
</evidence>
<organism evidence="6 7">
    <name type="scientific">Phlebiopsis gigantea (strain 11061_1 CR5-6)</name>
    <name type="common">White-rot fungus</name>
    <name type="synonym">Peniophora gigantea</name>
    <dbReference type="NCBI Taxonomy" id="745531"/>
    <lineage>
        <taxon>Eukaryota</taxon>
        <taxon>Fungi</taxon>
        <taxon>Dikarya</taxon>
        <taxon>Basidiomycota</taxon>
        <taxon>Agaricomycotina</taxon>
        <taxon>Agaricomycetes</taxon>
        <taxon>Polyporales</taxon>
        <taxon>Phanerochaetaceae</taxon>
        <taxon>Phlebiopsis</taxon>
    </lineage>
</organism>
<dbReference type="Proteomes" id="UP000053257">
    <property type="component" value="Unassembled WGS sequence"/>
</dbReference>
<evidence type="ECO:0000259" key="5">
    <source>
        <dbReference type="PROSITE" id="PS50865"/>
    </source>
</evidence>
<reference evidence="6 7" key="1">
    <citation type="journal article" date="2014" name="PLoS Genet.">
        <title>Analysis of the Phlebiopsis gigantea genome, transcriptome and secretome provides insight into its pioneer colonization strategies of wood.</title>
        <authorList>
            <person name="Hori C."/>
            <person name="Ishida T."/>
            <person name="Igarashi K."/>
            <person name="Samejima M."/>
            <person name="Suzuki H."/>
            <person name="Master E."/>
            <person name="Ferreira P."/>
            <person name="Ruiz-Duenas F.J."/>
            <person name="Held B."/>
            <person name="Canessa P."/>
            <person name="Larrondo L.F."/>
            <person name="Schmoll M."/>
            <person name="Druzhinina I.S."/>
            <person name="Kubicek C.P."/>
            <person name="Gaskell J.A."/>
            <person name="Kersten P."/>
            <person name="St John F."/>
            <person name="Glasner J."/>
            <person name="Sabat G."/>
            <person name="Splinter BonDurant S."/>
            <person name="Syed K."/>
            <person name="Yadav J."/>
            <person name="Mgbeahuruike A.C."/>
            <person name="Kovalchuk A."/>
            <person name="Asiegbu F.O."/>
            <person name="Lackner G."/>
            <person name="Hoffmeister D."/>
            <person name="Rencoret J."/>
            <person name="Gutierrez A."/>
            <person name="Sun H."/>
            <person name="Lindquist E."/>
            <person name="Barry K."/>
            <person name="Riley R."/>
            <person name="Grigoriev I.V."/>
            <person name="Henrissat B."/>
            <person name="Kues U."/>
            <person name="Berka R.M."/>
            <person name="Martinez A.T."/>
            <person name="Covert S.F."/>
            <person name="Blanchette R.A."/>
            <person name="Cullen D."/>
        </authorList>
    </citation>
    <scope>NUCLEOTIDE SEQUENCE [LARGE SCALE GENOMIC DNA]</scope>
    <source>
        <strain evidence="6 7">11061_1 CR5-6</strain>
    </source>
</reference>
<evidence type="ECO:0000256" key="1">
    <source>
        <dbReference type="ARBA" id="ARBA00022723"/>
    </source>
</evidence>
<evidence type="ECO:0000313" key="6">
    <source>
        <dbReference type="EMBL" id="KIP03878.1"/>
    </source>
</evidence>
<dbReference type="OrthoDB" id="10257049at2759"/>
<dbReference type="AlphaFoldDB" id="A0A0C3PEK9"/>
<protein>
    <recommendedName>
        <fullName evidence="5">MYND-type domain-containing protein</fullName>
    </recommendedName>
</protein>
<dbReference type="Gene3D" id="6.10.140.2220">
    <property type="match status" value="1"/>
</dbReference>
<gene>
    <name evidence="6" type="ORF">PHLGIDRAFT_37226</name>
</gene>
<keyword evidence="1" id="KW-0479">Metal-binding</keyword>
<dbReference type="SUPFAM" id="SSF144232">
    <property type="entry name" value="HIT/MYND zinc finger-like"/>
    <property type="match status" value="1"/>
</dbReference>
<evidence type="ECO:0000256" key="3">
    <source>
        <dbReference type="ARBA" id="ARBA00022833"/>
    </source>
</evidence>
<keyword evidence="2 4" id="KW-0863">Zinc-finger</keyword>
<evidence type="ECO:0000256" key="2">
    <source>
        <dbReference type="ARBA" id="ARBA00022771"/>
    </source>
</evidence>